<keyword evidence="2" id="KW-0723">Serine/threonine-protein kinase</keyword>
<organism evidence="11 12">
    <name type="scientific">Porphyra umbilicalis</name>
    <name type="common">Purple laver</name>
    <name type="synonym">Red alga</name>
    <dbReference type="NCBI Taxonomy" id="2786"/>
    <lineage>
        <taxon>Eukaryota</taxon>
        <taxon>Rhodophyta</taxon>
        <taxon>Bangiophyceae</taxon>
        <taxon>Bangiales</taxon>
        <taxon>Bangiaceae</taxon>
        <taxon>Porphyra</taxon>
    </lineage>
</organism>
<evidence type="ECO:0000256" key="9">
    <source>
        <dbReference type="SAM" id="MobiDB-lite"/>
    </source>
</evidence>
<evidence type="ECO:0000256" key="6">
    <source>
        <dbReference type="ARBA" id="ARBA00022840"/>
    </source>
</evidence>
<evidence type="ECO:0000256" key="5">
    <source>
        <dbReference type="ARBA" id="ARBA00022777"/>
    </source>
</evidence>
<dbReference type="PANTHER" id="PTHR43895:SF32">
    <property type="entry name" value="SERINE_THREONINE-PROTEIN KINASE CHK1"/>
    <property type="match status" value="1"/>
</dbReference>
<feature type="compositionally biased region" description="Polar residues" evidence="9">
    <location>
        <begin position="545"/>
        <end position="554"/>
    </location>
</feature>
<evidence type="ECO:0000256" key="4">
    <source>
        <dbReference type="ARBA" id="ARBA00022741"/>
    </source>
</evidence>
<reference evidence="11 12" key="1">
    <citation type="submission" date="2017-03" db="EMBL/GenBank/DDBJ databases">
        <title>WGS assembly of Porphyra umbilicalis.</title>
        <authorList>
            <person name="Brawley S.H."/>
            <person name="Blouin N.A."/>
            <person name="Ficko-Blean E."/>
            <person name="Wheeler G.L."/>
            <person name="Lohr M."/>
            <person name="Goodson H.V."/>
            <person name="Jenkins J.W."/>
            <person name="Blaby-Haas C.E."/>
            <person name="Helliwell K.E."/>
            <person name="Chan C."/>
            <person name="Marriage T."/>
            <person name="Bhattacharya D."/>
            <person name="Klein A.S."/>
            <person name="Badis Y."/>
            <person name="Brodie J."/>
            <person name="Cao Y."/>
            <person name="Collen J."/>
            <person name="Dittami S.M."/>
            <person name="Gachon C.M."/>
            <person name="Green B.R."/>
            <person name="Karpowicz S."/>
            <person name="Kim J.W."/>
            <person name="Kudahl U."/>
            <person name="Lin S."/>
            <person name="Michel G."/>
            <person name="Mittag M."/>
            <person name="Olson B.J."/>
            <person name="Pangilinan J."/>
            <person name="Peng Y."/>
            <person name="Qiu H."/>
            <person name="Shu S."/>
            <person name="Singer J.T."/>
            <person name="Smith A.G."/>
            <person name="Sprecher B.N."/>
            <person name="Wagner V."/>
            <person name="Wang W."/>
            <person name="Wang Z.-Y."/>
            <person name="Yan J."/>
            <person name="Yarish C."/>
            <person name="Zoeuner-Riek S."/>
            <person name="Zhuang Y."/>
            <person name="Zou Y."/>
            <person name="Lindquist E.A."/>
            <person name="Grimwood J."/>
            <person name="Barry K."/>
            <person name="Rokhsar D.S."/>
            <person name="Schmutz J."/>
            <person name="Stiller J.W."/>
            <person name="Grossman A.R."/>
            <person name="Prochnik S.E."/>
        </authorList>
    </citation>
    <scope>NUCLEOTIDE SEQUENCE [LARGE SCALE GENOMIC DNA]</scope>
    <source>
        <strain evidence="11">4086291</strain>
    </source>
</reference>
<feature type="domain" description="Protein kinase" evidence="10">
    <location>
        <begin position="8"/>
        <end position="316"/>
    </location>
</feature>
<feature type="region of interest" description="Disordered" evidence="9">
    <location>
        <begin position="990"/>
        <end position="1012"/>
    </location>
</feature>
<feature type="compositionally biased region" description="Low complexity" evidence="9">
    <location>
        <begin position="726"/>
        <end position="738"/>
    </location>
</feature>
<name>A0A1X6PF96_PORUM</name>
<dbReference type="EC" id="2.7.11.1" evidence="1"/>
<dbReference type="GO" id="GO:0004674">
    <property type="term" value="F:protein serine/threonine kinase activity"/>
    <property type="evidence" value="ECO:0007669"/>
    <property type="project" value="UniProtKB-KW"/>
</dbReference>
<gene>
    <name evidence="11" type="ORF">BU14_0075s0017</name>
</gene>
<keyword evidence="3" id="KW-0808">Transferase</keyword>
<dbReference type="SUPFAM" id="SSF56112">
    <property type="entry name" value="Protein kinase-like (PK-like)"/>
    <property type="match status" value="1"/>
</dbReference>
<feature type="compositionally biased region" description="Basic and acidic residues" evidence="9">
    <location>
        <begin position="579"/>
        <end position="592"/>
    </location>
</feature>
<evidence type="ECO:0000313" key="11">
    <source>
        <dbReference type="EMBL" id="OSX79527.1"/>
    </source>
</evidence>
<feature type="region of interest" description="Disordered" evidence="9">
    <location>
        <begin position="956"/>
        <end position="976"/>
    </location>
</feature>
<evidence type="ECO:0000313" key="12">
    <source>
        <dbReference type="Proteomes" id="UP000218209"/>
    </source>
</evidence>
<evidence type="ECO:0000256" key="2">
    <source>
        <dbReference type="ARBA" id="ARBA00022527"/>
    </source>
</evidence>
<evidence type="ECO:0000256" key="7">
    <source>
        <dbReference type="ARBA" id="ARBA00047899"/>
    </source>
</evidence>
<dbReference type="GO" id="GO:0007165">
    <property type="term" value="P:signal transduction"/>
    <property type="evidence" value="ECO:0007669"/>
    <property type="project" value="TreeGrafter"/>
</dbReference>
<proteinExistence type="predicted"/>
<accession>A0A1X6PF96</accession>
<dbReference type="PROSITE" id="PS50011">
    <property type="entry name" value="PROTEIN_KINASE_DOM"/>
    <property type="match status" value="1"/>
</dbReference>
<dbReference type="Pfam" id="PF00069">
    <property type="entry name" value="Pkinase"/>
    <property type="match status" value="2"/>
</dbReference>
<dbReference type="PANTHER" id="PTHR43895">
    <property type="entry name" value="CALCIUM/CALMODULIN-DEPENDENT PROTEIN KINASE KINASE-RELATED"/>
    <property type="match status" value="1"/>
</dbReference>
<comment type="catalytic activity">
    <reaction evidence="8">
        <text>L-seryl-[protein] + ATP = O-phospho-L-seryl-[protein] + ADP + H(+)</text>
        <dbReference type="Rhea" id="RHEA:17989"/>
        <dbReference type="Rhea" id="RHEA-COMP:9863"/>
        <dbReference type="Rhea" id="RHEA-COMP:11604"/>
        <dbReference type="ChEBI" id="CHEBI:15378"/>
        <dbReference type="ChEBI" id="CHEBI:29999"/>
        <dbReference type="ChEBI" id="CHEBI:30616"/>
        <dbReference type="ChEBI" id="CHEBI:83421"/>
        <dbReference type="ChEBI" id="CHEBI:456216"/>
        <dbReference type="EC" id="2.7.11.1"/>
    </reaction>
</comment>
<dbReference type="AlphaFoldDB" id="A0A1X6PF96"/>
<dbReference type="InterPro" id="IPR000719">
    <property type="entry name" value="Prot_kinase_dom"/>
</dbReference>
<feature type="region of interest" description="Disordered" evidence="9">
    <location>
        <begin position="401"/>
        <end position="620"/>
    </location>
</feature>
<dbReference type="Gene3D" id="1.10.510.10">
    <property type="entry name" value="Transferase(Phosphotransferase) domain 1"/>
    <property type="match status" value="1"/>
</dbReference>
<evidence type="ECO:0000256" key="1">
    <source>
        <dbReference type="ARBA" id="ARBA00012513"/>
    </source>
</evidence>
<dbReference type="GO" id="GO:0005524">
    <property type="term" value="F:ATP binding"/>
    <property type="evidence" value="ECO:0007669"/>
    <property type="project" value="UniProtKB-KW"/>
</dbReference>
<dbReference type="EMBL" id="KV918789">
    <property type="protein sequence ID" value="OSX79527.1"/>
    <property type="molecule type" value="Genomic_DNA"/>
</dbReference>
<keyword evidence="5" id="KW-0418">Kinase</keyword>
<evidence type="ECO:0000256" key="8">
    <source>
        <dbReference type="ARBA" id="ARBA00048679"/>
    </source>
</evidence>
<feature type="compositionally biased region" description="Polar residues" evidence="9">
    <location>
        <begin position="418"/>
        <end position="431"/>
    </location>
</feature>
<feature type="region of interest" description="Disordered" evidence="9">
    <location>
        <begin position="692"/>
        <end position="774"/>
    </location>
</feature>
<protein>
    <recommendedName>
        <fullName evidence="1">non-specific serine/threonine protein kinase</fullName>
        <ecNumber evidence="1">2.7.11.1</ecNumber>
    </recommendedName>
</protein>
<keyword evidence="6" id="KW-0067">ATP-binding</keyword>
<evidence type="ECO:0000259" key="10">
    <source>
        <dbReference type="PROSITE" id="PS50011"/>
    </source>
</evidence>
<feature type="region of interest" description="Disordered" evidence="9">
    <location>
        <begin position="1031"/>
        <end position="1084"/>
    </location>
</feature>
<keyword evidence="12" id="KW-1185">Reference proteome</keyword>
<sequence length="1126" mass="116651">MATRVGSYVLADTVGYGAVGKVKLGVHAVSGEQVAVKVCNKKDLRRRGELTLSVRREIATIKALRHRNLVGLRQVHSSKNKLYIVTELVEGGCAFDRLLALPPPTASDLGGAPAVGVTSGGVPEADARALFIQLAAAVAYCHRRGVAHRCLKPENLLLGPGGRLLISDLAVAALHGAADATELFITTAATPNYVAPELIVTAAAAAAAAASGVKSSATAGGGQPAAVNEHGVVSPPDYSPEAVDAWSSGIILYTLLSGFLPWDAPSVNGVLTKITAAPLQFPPHVPSPARHLLRQLLDKNPASRADLRHVLHHPWCLAGPPREMGPSLSAPLEAHRVISDGAPSAAAPAAEVEVRPAVTSVSAATAKLDAQIAASRPPAAAPVSTTLDSSLLATESSRTPLGVAKAAAPRKRPALKITPSSSNKSMSTRISPTEKASRADPGSPIDIPGEAAAPAARLSPTADVADAPSPSTPPAESPPARVRSAGASQDSPPPPPKPEMPAKERSSPRESMPPTLALGVDKTPSLSADATAEVDDVDKVDVAVQQRTQANALPSTPVPEVALEPSQPFPHAPAVSSTHDVRRKREPDEGMFRQRPSWGTSRPRRPVMLTKDVGPGDDEDDVIVTVVSNSTADDSVLEPVADPTARSRPASAPVQTIPSAPAVVDGANLSVQEAVPAVHHLHHLFSRRVELQQGGPKTVNEEDDDDEPFVDALSTPDKAAVDNLISPARASSPDASAGSDDRGRRAPSFALAGDNTLARSLPPAPFGAPGQRPGSLTRVVTRKDFHMLLQAAATGERHDRRGALTTEAEVVSPTGHPGRVDPVGGQMSEAAPALAPSTVASAPVLTSRALSVVRAILEGNPSLSTTSETAVVHVLDALQRAFGRPGSSDDANARLAAVKKLGDAVSDVELATFQRLLSQCQQQLQSWIDGGGSGFVPAREKLAALEAKRAVADERTRPSPAVAKAPSIASTLPSPMMRGKYGGGLFSIDRGPRLSHAEPGGVSAGDDGSDLSEDDEVVAVDFDDDALLAEELDPGSGYLPSSSASLPFGSKPSSAEAPPMFLDIEPNNGDRSDKPAPDLPLDDVYSHIESPAPTSIVDLKLPSRLPAAPRHFKVVRPGAPPGLPLW</sequence>
<dbReference type="InterPro" id="IPR011009">
    <property type="entry name" value="Kinase-like_dom_sf"/>
</dbReference>
<dbReference type="Proteomes" id="UP000218209">
    <property type="component" value="Unassembled WGS sequence"/>
</dbReference>
<comment type="catalytic activity">
    <reaction evidence="7">
        <text>L-threonyl-[protein] + ATP = O-phospho-L-threonyl-[protein] + ADP + H(+)</text>
        <dbReference type="Rhea" id="RHEA:46608"/>
        <dbReference type="Rhea" id="RHEA-COMP:11060"/>
        <dbReference type="Rhea" id="RHEA-COMP:11605"/>
        <dbReference type="ChEBI" id="CHEBI:15378"/>
        <dbReference type="ChEBI" id="CHEBI:30013"/>
        <dbReference type="ChEBI" id="CHEBI:30616"/>
        <dbReference type="ChEBI" id="CHEBI:61977"/>
        <dbReference type="ChEBI" id="CHEBI:456216"/>
        <dbReference type="EC" id="2.7.11.1"/>
    </reaction>
</comment>
<evidence type="ECO:0000256" key="3">
    <source>
        <dbReference type="ARBA" id="ARBA00022679"/>
    </source>
</evidence>
<keyword evidence="4" id="KW-0547">Nucleotide-binding</keyword>
<dbReference type="OrthoDB" id="40902at2759"/>